<proteinExistence type="predicted"/>
<organism evidence="2 3">
    <name type="scientific">Enterobacter huaxiensis</name>
    <dbReference type="NCBI Taxonomy" id="2494702"/>
    <lineage>
        <taxon>Bacteria</taxon>
        <taxon>Pseudomonadati</taxon>
        <taxon>Pseudomonadota</taxon>
        <taxon>Gammaproteobacteria</taxon>
        <taxon>Enterobacterales</taxon>
        <taxon>Enterobacteriaceae</taxon>
        <taxon>Enterobacter</taxon>
    </lineage>
</organism>
<feature type="region of interest" description="Disordered" evidence="1">
    <location>
        <begin position="46"/>
        <end position="66"/>
    </location>
</feature>
<feature type="compositionally biased region" description="Polar residues" evidence="1">
    <location>
        <begin position="47"/>
        <end position="66"/>
    </location>
</feature>
<dbReference type="EMBL" id="JAMWJU010000002">
    <property type="protein sequence ID" value="MEB7543244.1"/>
    <property type="molecule type" value="Genomic_DNA"/>
</dbReference>
<accession>A0ABU6EQB4</accession>
<dbReference type="Proteomes" id="UP001310558">
    <property type="component" value="Unassembled WGS sequence"/>
</dbReference>
<evidence type="ECO:0000313" key="3">
    <source>
        <dbReference type="Proteomes" id="UP001310558"/>
    </source>
</evidence>
<comment type="caution">
    <text evidence="2">The sequence shown here is derived from an EMBL/GenBank/DDBJ whole genome shotgun (WGS) entry which is preliminary data.</text>
</comment>
<sequence length="66" mass="7145">MSVIGDINVITANLSAYRTDYKGRKDDSISLSLSVPIGDNTWEGMDIQTNNGKTSPMVSYTDNSDA</sequence>
<reference evidence="2 3" key="1">
    <citation type="submission" date="2022-06" db="EMBL/GenBank/DDBJ databases">
        <title>Whole Genome analysis of Bacterial isolates collected during year 2020 from Guwahati, Assam, India.</title>
        <authorList>
            <person name="Mendem S.K."/>
            <person name="Rakshit O."/>
            <person name="Murugesan D."/>
            <person name="Saikia K."/>
            <person name="Shome R."/>
            <person name="Raisen C."/>
            <person name="Holmes M.A."/>
            <person name="Shome B.R."/>
        </authorList>
    </citation>
    <scope>NUCLEOTIDE SEQUENCE [LARGE SCALE GENOMIC DNA]</scope>
    <source>
        <strain evidence="2 3">Sil NS 53</strain>
    </source>
</reference>
<protein>
    <submittedName>
        <fullName evidence="2">Uncharacterized protein</fullName>
    </submittedName>
</protein>
<evidence type="ECO:0000256" key="1">
    <source>
        <dbReference type="SAM" id="MobiDB-lite"/>
    </source>
</evidence>
<keyword evidence="3" id="KW-1185">Reference proteome</keyword>
<name>A0ABU6EQB4_9ENTR</name>
<gene>
    <name evidence="2" type="ORF">NGC28_12380</name>
</gene>
<evidence type="ECO:0000313" key="2">
    <source>
        <dbReference type="EMBL" id="MEB7543244.1"/>
    </source>
</evidence>